<protein>
    <submittedName>
        <fullName evidence="1">Glycine radical enzyme, YjjI family</fullName>
    </submittedName>
</protein>
<sequence>MRDISMDRVNTTRNEILGIIKNRTLTHEQKVAALAGKADSLMEVLELPEGLEERLNLDPADKIICDLNEGHAPMRPRYIIPDYAKFMKNGSEFLQLDPPTDIWEAVNSLLIFYKNVPSVTNFPVYVGNIDELLEPFVVDEAEAKKAIRLFLTHIDRTILDSFCHANIGPRATKAGRLILEVEAELENAVPNLTLKYDKDITPDDFVFLAIDTALKTAKPSFANHKMFSEELSEDYVIASCYNGLKLGGGSYTLCRVLLGNLAKKADNIDHFKKEVLPETLEIMAAYMDERIRFMVEESGFFESNFLAKEGFITKENFTAMFGMVGMAECVNTLLEKEGIQGRYGHSEVADNLGISIMEIMDEFNNNHVSPYCYGADGHFLLHAQVGLDVDVNSSPGCRIPIGEEPEELIEHLAHSAKFHKYFPSGVGDIFPIDTTVHKNMDYLLDIIKGAFDNKVRYMSVYEKDSDVIRVTGYLVKKSEMEKLKKGENVLQDTTVLGLGASRNSHILERKVR</sequence>
<dbReference type="RefSeq" id="WP_073282635.1">
    <property type="nucleotide sequence ID" value="NZ_FRCP01000006.1"/>
</dbReference>
<keyword evidence="2" id="KW-1185">Reference proteome</keyword>
<proteinExistence type="predicted"/>
<dbReference type="Proteomes" id="UP000184038">
    <property type="component" value="Unassembled WGS sequence"/>
</dbReference>
<accession>A0A1M7FQ76</accession>
<dbReference type="STRING" id="1120996.SAMN02746066_00585"/>
<evidence type="ECO:0000313" key="2">
    <source>
        <dbReference type="Proteomes" id="UP000184038"/>
    </source>
</evidence>
<dbReference type="InterPro" id="IPR016905">
    <property type="entry name" value="Glycyl_radical_YjjI-like"/>
</dbReference>
<dbReference type="Pfam" id="PF11230">
    <property type="entry name" value="YjjI-like"/>
    <property type="match status" value="1"/>
</dbReference>
<reference evidence="1 2" key="1">
    <citation type="submission" date="2016-11" db="EMBL/GenBank/DDBJ databases">
        <authorList>
            <person name="Jaros S."/>
            <person name="Januszkiewicz K."/>
            <person name="Wedrychowicz H."/>
        </authorList>
    </citation>
    <scope>NUCLEOTIDE SEQUENCE [LARGE SCALE GENOMIC DNA]</scope>
    <source>
        <strain evidence="1 2">DSM 15930</strain>
    </source>
</reference>
<dbReference type="OrthoDB" id="6189458at2"/>
<organism evidence="1 2">
    <name type="scientific">Anaerosporobacter mobilis DSM 15930</name>
    <dbReference type="NCBI Taxonomy" id="1120996"/>
    <lineage>
        <taxon>Bacteria</taxon>
        <taxon>Bacillati</taxon>
        <taxon>Bacillota</taxon>
        <taxon>Clostridia</taxon>
        <taxon>Lachnospirales</taxon>
        <taxon>Lachnospiraceae</taxon>
        <taxon>Anaerosporobacter</taxon>
    </lineage>
</organism>
<dbReference type="EMBL" id="FRCP01000006">
    <property type="protein sequence ID" value="SHM06204.1"/>
    <property type="molecule type" value="Genomic_DNA"/>
</dbReference>
<evidence type="ECO:0000313" key="1">
    <source>
        <dbReference type="EMBL" id="SHM06204.1"/>
    </source>
</evidence>
<name>A0A1M7FQ76_9FIRM</name>
<gene>
    <name evidence="1" type="ORF">SAMN02746066_00585</name>
</gene>
<dbReference type="AlphaFoldDB" id="A0A1M7FQ76"/>
<dbReference type="PIRSF" id="PIRSF028991">
    <property type="entry name" value="Glycl_rad_HI0521_prd"/>
    <property type="match status" value="1"/>
</dbReference>
<dbReference type="Gene3D" id="3.20.70.20">
    <property type="match status" value="1"/>
</dbReference>
<dbReference type="NCBIfam" id="TIGR04040">
    <property type="entry name" value="glycyl_YjjI"/>
    <property type="match status" value="1"/>
</dbReference>
<dbReference type="SUPFAM" id="SSF51998">
    <property type="entry name" value="PFL-like glycyl radical enzymes"/>
    <property type="match status" value="1"/>
</dbReference>